<dbReference type="Proteomes" id="UP000583556">
    <property type="component" value="Unassembled WGS sequence"/>
</dbReference>
<evidence type="ECO:0000313" key="1">
    <source>
        <dbReference type="EMBL" id="NML92749.1"/>
    </source>
</evidence>
<dbReference type="RefSeq" id="WP_169491958.1">
    <property type="nucleotide sequence ID" value="NZ_JABBGM010000001.1"/>
</dbReference>
<dbReference type="EMBL" id="JABBGM010000001">
    <property type="protein sequence ID" value="NML92749.1"/>
    <property type="molecule type" value="Genomic_DNA"/>
</dbReference>
<name>A0A7Y0BLT5_9SPHN</name>
<dbReference type="InterPro" id="IPR018715">
    <property type="entry name" value="DUF2239"/>
</dbReference>
<evidence type="ECO:0000313" key="2">
    <source>
        <dbReference type="Proteomes" id="UP000583556"/>
    </source>
</evidence>
<dbReference type="Pfam" id="PF09998">
    <property type="entry name" value="DUF2239"/>
    <property type="match status" value="1"/>
</dbReference>
<sequence>MNDVLSIPCSAFAGFSLVAQGSVVDVALALRDLVTPVDAPPVLIFDDLSGGQIDLNLRGSTADVVRRLGEHPALLRLVASTDAAAVEDGDSDAPRGRGRPKLGVVAREVTLLPRHWDWLASQPGGASQALRRLVDLARKRDAGRTDERAARERAYRFISALAGDLPDFETASRALFAGDTTAFAASIAAWPSDVRRHALRLAEINAA</sequence>
<keyword evidence="2" id="KW-1185">Reference proteome</keyword>
<protein>
    <submittedName>
        <fullName evidence="1">DUF2239 family protein</fullName>
    </submittedName>
</protein>
<proteinExistence type="predicted"/>
<gene>
    <name evidence="1" type="ORF">HHL27_03550</name>
</gene>
<dbReference type="AlphaFoldDB" id="A0A7Y0BLT5"/>
<organism evidence="1 2">
    <name type="scientific">Novosphingobium olei</name>
    <dbReference type="NCBI Taxonomy" id="2728851"/>
    <lineage>
        <taxon>Bacteria</taxon>
        <taxon>Pseudomonadati</taxon>
        <taxon>Pseudomonadota</taxon>
        <taxon>Alphaproteobacteria</taxon>
        <taxon>Sphingomonadales</taxon>
        <taxon>Sphingomonadaceae</taxon>
        <taxon>Novosphingobium</taxon>
    </lineage>
</organism>
<reference evidence="1 2" key="1">
    <citation type="submission" date="2020-04" db="EMBL/GenBank/DDBJ databases">
        <title>Novosphingobium sp. TW-4 isolated from soil.</title>
        <authorList>
            <person name="Dahal R.H."/>
            <person name="Chaudhary D.K."/>
        </authorList>
    </citation>
    <scope>NUCLEOTIDE SEQUENCE [LARGE SCALE GENOMIC DNA]</scope>
    <source>
        <strain evidence="1 2">TW-4</strain>
    </source>
</reference>
<accession>A0A7Y0BLT5</accession>
<comment type="caution">
    <text evidence="1">The sequence shown here is derived from an EMBL/GenBank/DDBJ whole genome shotgun (WGS) entry which is preliminary data.</text>
</comment>